<proteinExistence type="predicted"/>
<evidence type="ECO:0000256" key="1">
    <source>
        <dbReference type="ARBA" id="ARBA00022737"/>
    </source>
</evidence>
<dbReference type="Gene3D" id="3.40.50.300">
    <property type="entry name" value="P-loop containing nucleotide triphosphate hydrolases"/>
    <property type="match status" value="1"/>
</dbReference>
<dbReference type="PANTHER" id="PTHR10039">
    <property type="entry name" value="AMELOGENIN"/>
    <property type="match status" value="1"/>
</dbReference>
<dbReference type="Pfam" id="PF24883">
    <property type="entry name" value="NPHP3_N"/>
    <property type="match status" value="1"/>
</dbReference>
<evidence type="ECO:0000313" key="3">
    <source>
        <dbReference type="EMBL" id="KAL0955354.1"/>
    </source>
</evidence>
<evidence type="ECO:0000313" key="4">
    <source>
        <dbReference type="Proteomes" id="UP001556367"/>
    </source>
</evidence>
<reference evidence="4" key="1">
    <citation type="submission" date="2024-06" db="EMBL/GenBank/DDBJ databases">
        <title>Multi-omics analyses provide insights into the biosynthesis of the anticancer antibiotic pleurotin in Hohenbuehelia grisea.</title>
        <authorList>
            <person name="Weaver J.A."/>
            <person name="Alberti F."/>
        </authorList>
    </citation>
    <scope>NUCLEOTIDE SEQUENCE [LARGE SCALE GENOMIC DNA]</scope>
    <source>
        <strain evidence="4">T-177</strain>
    </source>
</reference>
<keyword evidence="1" id="KW-0677">Repeat</keyword>
<accession>A0ABR3JHZ5</accession>
<dbReference type="PANTHER" id="PTHR10039:SF14">
    <property type="entry name" value="NACHT DOMAIN-CONTAINING PROTEIN"/>
    <property type="match status" value="1"/>
</dbReference>
<name>A0ABR3JHZ5_9AGAR</name>
<dbReference type="Proteomes" id="UP001556367">
    <property type="component" value="Unassembled WGS sequence"/>
</dbReference>
<dbReference type="PROSITE" id="PS50837">
    <property type="entry name" value="NACHT"/>
    <property type="match status" value="1"/>
</dbReference>
<evidence type="ECO:0000259" key="2">
    <source>
        <dbReference type="PROSITE" id="PS50837"/>
    </source>
</evidence>
<keyword evidence="4" id="KW-1185">Reference proteome</keyword>
<dbReference type="InterPro" id="IPR027417">
    <property type="entry name" value="P-loop_NTPase"/>
</dbReference>
<dbReference type="SUPFAM" id="SSF52540">
    <property type="entry name" value="P-loop containing nucleoside triphosphate hydrolases"/>
    <property type="match status" value="1"/>
</dbReference>
<protein>
    <recommendedName>
        <fullName evidence="2">NACHT domain-containing protein</fullName>
    </recommendedName>
</protein>
<dbReference type="EMBL" id="JASNQZ010000006">
    <property type="protein sequence ID" value="KAL0955354.1"/>
    <property type="molecule type" value="Genomic_DNA"/>
</dbReference>
<dbReference type="InterPro" id="IPR056884">
    <property type="entry name" value="NPHP3-like_N"/>
</dbReference>
<dbReference type="InterPro" id="IPR007111">
    <property type="entry name" value="NACHT_NTPase"/>
</dbReference>
<gene>
    <name evidence="3" type="ORF">HGRIS_001603</name>
</gene>
<organism evidence="3 4">
    <name type="scientific">Hohenbuehelia grisea</name>
    <dbReference type="NCBI Taxonomy" id="104357"/>
    <lineage>
        <taxon>Eukaryota</taxon>
        <taxon>Fungi</taxon>
        <taxon>Dikarya</taxon>
        <taxon>Basidiomycota</taxon>
        <taxon>Agaricomycotina</taxon>
        <taxon>Agaricomycetes</taxon>
        <taxon>Agaricomycetidae</taxon>
        <taxon>Agaricales</taxon>
        <taxon>Pleurotineae</taxon>
        <taxon>Pleurotaceae</taxon>
        <taxon>Hohenbuehelia</taxon>
    </lineage>
</organism>
<comment type="caution">
    <text evidence="3">The sequence shown here is derived from an EMBL/GenBank/DDBJ whole genome shotgun (WGS) entry which is preliminary data.</text>
</comment>
<sequence length="375" mass="41345">MLVVAQIVEYMYVLTEVHGNQNIRNSNMDNFLKLNHIPTAGIDALAKDGCMDGTRVKVLEGLRSCSRDPDASRVYWLVGPAGAGKSAIARSFARFLRAGNLLGGSSFCHRPTASRADARRILPTLANFLARRDSEYCSALEGALEDPQLLDIGASTVDLQFEKLLVNLLGRSSGNHQGGRLILVIDALDECGNAVEVDRLLTKLLGVSSVLPLKFFITSRPERHIRDKFEARTSGVDQRRIIRLHEIEHNIVADDIALYLRQQLNAICKEILDVNKTIPAGWSSEQQIDILARQAGTLFIYAATAAKYIKNEDPAKRLQNLVDSTSVAGKTLTSGIDEMYEFILSDAMDHEERDADEISLTKRILAAVIAANDPF</sequence>
<feature type="domain" description="NACHT" evidence="2">
    <location>
        <begin position="73"/>
        <end position="221"/>
    </location>
</feature>